<name>A0A9D1LST4_9FIRM</name>
<dbReference type="GO" id="GO:0016491">
    <property type="term" value="F:oxidoreductase activity"/>
    <property type="evidence" value="ECO:0007669"/>
    <property type="project" value="UniProtKB-KW"/>
</dbReference>
<dbReference type="Gene3D" id="3.40.50.720">
    <property type="entry name" value="NAD(P)-binding Rossmann-like Domain"/>
    <property type="match status" value="1"/>
</dbReference>
<comment type="caution">
    <text evidence="4">The sequence shown here is derived from an EMBL/GenBank/DDBJ whole genome shotgun (WGS) entry which is preliminary data.</text>
</comment>
<feature type="domain" description="GFO/IDH/MocA-like oxidoreductase" evidence="3">
    <location>
        <begin position="141"/>
        <end position="285"/>
    </location>
</feature>
<accession>A0A9D1LST4</accession>
<evidence type="ECO:0000256" key="1">
    <source>
        <dbReference type="ARBA" id="ARBA00023002"/>
    </source>
</evidence>
<dbReference type="Gene3D" id="3.30.360.10">
    <property type="entry name" value="Dihydrodipicolinate Reductase, domain 2"/>
    <property type="match status" value="1"/>
</dbReference>
<keyword evidence="1" id="KW-0560">Oxidoreductase</keyword>
<dbReference type="Pfam" id="PF01408">
    <property type="entry name" value="GFO_IDH_MocA"/>
    <property type="match status" value="1"/>
</dbReference>
<evidence type="ECO:0000259" key="3">
    <source>
        <dbReference type="Pfam" id="PF22725"/>
    </source>
</evidence>
<dbReference type="SUPFAM" id="SSF55347">
    <property type="entry name" value="Glyceraldehyde-3-phosphate dehydrogenase-like, C-terminal domain"/>
    <property type="match status" value="1"/>
</dbReference>
<proteinExistence type="predicted"/>
<reference evidence="4" key="2">
    <citation type="journal article" date="2021" name="PeerJ">
        <title>Extensive microbial diversity within the chicken gut microbiome revealed by metagenomics and culture.</title>
        <authorList>
            <person name="Gilroy R."/>
            <person name="Ravi A."/>
            <person name="Getino M."/>
            <person name="Pursley I."/>
            <person name="Horton D.L."/>
            <person name="Alikhan N.F."/>
            <person name="Baker D."/>
            <person name="Gharbi K."/>
            <person name="Hall N."/>
            <person name="Watson M."/>
            <person name="Adriaenssens E.M."/>
            <person name="Foster-Nyarko E."/>
            <person name="Jarju S."/>
            <person name="Secka A."/>
            <person name="Antonio M."/>
            <person name="Oren A."/>
            <person name="Chaudhuri R.R."/>
            <person name="La Ragione R."/>
            <person name="Hildebrand F."/>
            <person name="Pallen M.J."/>
        </authorList>
    </citation>
    <scope>NUCLEOTIDE SEQUENCE</scope>
    <source>
        <strain evidence="4">ChiSxjej2B14-8506</strain>
    </source>
</reference>
<dbReference type="Proteomes" id="UP000824123">
    <property type="component" value="Unassembled WGS sequence"/>
</dbReference>
<feature type="domain" description="Gfo/Idh/MocA-like oxidoreductase N-terminal" evidence="2">
    <location>
        <begin position="4"/>
        <end position="130"/>
    </location>
</feature>
<reference evidence="4" key="1">
    <citation type="submission" date="2020-10" db="EMBL/GenBank/DDBJ databases">
        <authorList>
            <person name="Gilroy R."/>
        </authorList>
    </citation>
    <scope>NUCLEOTIDE SEQUENCE</scope>
    <source>
        <strain evidence="4">ChiSxjej2B14-8506</strain>
    </source>
</reference>
<dbReference type="GO" id="GO:0000166">
    <property type="term" value="F:nucleotide binding"/>
    <property type="evidence" value="ECO:0007669"/>
    <property type="project" value="InterPro"/>
</dbReference>
<sequence>MRQINFGLVGYKFMGKAHSNALSRIPMFFDTDAEIVKKCICGRDAEWLSRAAAQLGWEQTETDWRKLVARDDIDAIDITAPSNFHKEIAIAAAEHGKHVFCEKPLAFNASDAREIIAAVEKAGVKHQIGFNYRYVPALVLAKQMIESGKLGKIFHFRGSFLQDWIIDPDFPMVWRLDKKVCGSGSLGDLGAHVIDAARYLVGEMTEVIGMSKTFVKERPVSASMTGLSGTADKDAPRQPVTVDDATGFMCEFECGALGMFEATRFAQGHKNDMRLEVNGEKGSIRFEFERMNELWYFSADDEPGLQGWRLIQVSEGIHPYWSHWWPTGHVIGFPETFVHQLYEFTQSIANDKPCTPNFYDGLRCCQIMDAVDKSIEERTWVKVADM</sequence>
<dbReference type="InterPro" id="IPR055170">
    <property type="entry name" value="GFO_IDH_MocA-like_dom"/>
</dbReference>
<dbReference type="Pfam" id="PF22725">
    <property type="entry name" value="GFO_IDH_MocA_C3"/>
    <property type="match status" value="1"/>
</dbReference>
<dbReference type="InterPro" id="IPR050463">
    <property type="entry name" value="Gfo/Idh/MocA_oxidrdct_glycsds"/>
</dbReference>
<evidence type="ECO:0000259" key="2">
    <source>
        <dbReference type="Pfam" id="PF01408"/>
    </source>
</evidence>
<organism evidence="4 5">
    <name type="scientific">Candidatus Fimadaptatus faecigallinarum</name>
    <dbReference type="NCBI Taxonomy" id="2840814"/>
    <lineage>
        <taxon>Bacteria</taxon>
        <taxon>Bacillati</taxon>
        <taxon>Bacillota</taxon>
        <taxon>Clostridia</taxon>
        <taxon>Eubacteriales</taxon>
        <taxon>Candidatus Fimadaptatus</taxon>
    </lineage>
</organism>
<protein>
    <submittedName>
        <fullName evidence="4">Gfo/Idh/MocA family oxidoreductase</fullName>
    </submittedName>
</protein>
<evidence type="ECO:0000313" key="4">
    <source>
        <dbReference type="EMBL" id="HIU47399.1"/>
    </source>
</evidence>
<dbReference type="InterPro" id="IPR036291">
    <property type="entry name" value="NAD(P)-bd_dom_sf"/>
</dbReference>
<gene>
    <name evidence="4" type="ORF">IAC59_09125</name>
</gene>
<dbReference type="PANTHER" id="PTHR43818:SF11">
    <property type="entry name" value="BCDNA.GH03377"/>
    <property type="match status" value="1"/>
</dbReference>
<evidence type="ECO:0000313" key="5">
    <source>
        <dbReference type="Proteomes" id="UP000824123"/>
    </source>
</evidence>
<dbReference type="PANTHER" id="PTHR43818">
    <property type="entry name" value="BCDNA.GH03377"/>
    <property type="match status" value="1"/>
</dbReference>
<dbReference type="InterPro" id="IPR000683">
    <property type="entry name" value="Gfo/Idh/MocA-like_OxRdtase_N"/>
</dbReference>
<dbReference type="EMBL" id="DVNK01000053">
    <property type="protein sequence ID" value="HIU47399.1"/>
    <property type="molecule type" value="Genomic_DNA"/>
</dbReference>
<dbReference type="AlphaFoldDB" id="A0A9D1LST4"/>
<dbReference type="SUPFAM" id="SSF51735">
    <property type="entry name" value="NAD(P)-binding Rossmann-fold domains"/>
    <property type="match status" value="1"/>
</dbReference>